<sequence length="80" mass="9161">MVRFRLSAMSQFSSWTFGVLDYVLECEVEDGAWPLMEVLSVADGHMVRLGRIPDKRGFTVKDKGILRILSYHLSRLRLCG</sequence>
<keyword evidence="2" id="KW-1185">Reference proteome</keyword>
<protein>
    <submittedName>
        <fullName evidence="1">Uncharacterized protein</fullName>
    </submittedName>
</protein>
<dbReference type="EMBL" id="CM017324">
    <property type="protein sequence ID" value="KAE8038956.1"/>
    <property type="molecule type" value="Genomic_DNA"/>
</dbReference>
<evidence type="ECO:0000313" key="2">
    <source>
        <dbReference type="Proteomes" id="UP000327013"/>
    </source>
</evidence>
<proteinExistence type="predicted"/>
<gene>
    <name evidence="1" type="ORF">FH972_011416</name>
</gene>
<reference evidence="1 2" key="1">
    <citation type="submission" date="2019-06" db="EMBL/GenBank/DDBJ databases">
        <title>A chromosomal-level reference genome of Carpinus fangiana (Coryloideae, Betulaceae).</title>
        <authorList>
            <person name="Yang X."/>
            <person name="Wang Z."/>
            <person name="Zhang L."/>
            <person name="Hao G."/>
            <person name="Liu J."/>
            <person name="Yang Y."/>
        </authorList>
    </citation>
    <scope>NUCLEOTIDE SEQUENCE [LARGE SCALE GENOMIC DNA]</scope>
    <source>
        <strain evidence="1">Cfa_2016G</strain>
        <tissue evidence="1">Leaf</tissue>
    </source>
</reference>
<evidence type="ECO:0000313" key="1">
    <source>
        <dbReference type="EMBL" id="KAE8038956.1"/>
    </source>
</evidence>
<name>A0A660KY90_9ROSI</name>
<dbReference type="AlphaFoldDB" id="A0A660KY90"/>
<accession>A0A660KY90</accession>
<dbReference type="Proteomes" id="UP000327013">
    <property type="component" value="Chromosome 4"/>
</dbReference>
<organism evidence="1 2">
    <name type="scientific">Carpinus fangiana</name>
    <dbReference type="NCBI Taxonomy" id="176857"/>
    <lineage>
        <taxon>Eukaryota</taxon>
        <taxon>Viridiplantae</taxon>
        <taxon>Streptophyta</taxon>
        <taxon>Embryophyta</taxon>
        <taxon>Tracheophyta</taxon>
        <taxon>Spermatophyta</taxon>
        <taxon>Magnoliopsida</taxon>
        <taxon>eudicotyledons</taxon>
        <taxon>Gunneridae</taxon>
        <taxon>Pentapetalae</taxon>
        <taxon>rosids</taxon>
        <taxon>fabids</taxon>
        <taxon>Fagales</taxon>
        <taxon>Betulaceae</taxon>
        <taxon>Carpinus</taxon>
    </lineage>
</organism>